<evidence type="ECO:0000256" key="1">
    <source>
        <dbReference type="SAM" id="MobiDB-lite"/>
    </source>
</evidence>
<dbReference type="RefSeq" id="WP_106499969.1">
    <property type="nucleotide sequence ID" value="NZ_PXVC01000027.1"/>
</dbReference>
<evidence type="ECO:0000313" key="2">
    <source>
        <dbReference type="EMBL" id="PSI01583.1"/>
    </source>
</evidence>
<name>A0A2P7EEB8_9SYNE</name>
<dbReference type="AlphaFoldDB" id="A0A2P7EEB8"/>
<accession>A0A2P7EEB8</accession>
<evidence type="ECO:0000313" key="3">
    <source>
        <dbReference type="Proteomes" id="UP000240206"/>
    </source>
</evidence>
<protein>
    <submittedName>
        <fullName evidence="2">Uncharacterized protein</fullName>
    </submittedName>
</protein>
<proteinExistence type="predicted"/>
<keyword evidence="3" id="KW-1185">Reference proteome</keyword>
<feature type="region of interest" description="Disordered" evidence="1">
    <location>
        <begin position="42"/>
        <end position="68"/>
    </location>
</feature>
<comment type="caution">
    <text evidence="2">The sequence shown here is derived from an EMBL/GenBank/DDBJ whole genome shotgun (WGS) entry which is preliminary data.</text>
</comment>
<gene>
    <name evidence="2" type="ORF">C7K08_07195</name>
</gene>
<reference evidence="3" key="1">
    <citation type="submission" date="2018-03" db="EMBL/GenBank/DDBJ databases">
        <title>Ecological and genomic features of two cosmopolitan and abundant freshwater picocyanobacteria.</title>
        <authorList>
            <person name="Cabello-Yeves P.J."/>
            <person name="Picazo A."/>
            <person name="Camacho A."/>
            <person name="Callieri C."/>
            <person name="Rosselli R."/>
            <person name="Roda-Garcia J."/>
            <person name="Coutinho F.H."/>
            <person name="Rodriguez-Valera F."/>
        </authorList>
    </citation>
    <scope>NUCLEOTIDE SEQUENCE [LARGE SCALE GENOMIC DNA]</scope>
    <source>
        <strain evidence="3">Tous</strain>
    </source>
</reference>
<dbReference type="Proteomes" id="UP000240206">
    <property type="component" value="Unassembled WGS sequence"/>
</dbReference>
<dbReference type="EMBL" id="PXVC01000027">
    <property type="protein sequence ID" value="PSI01583.1"/>
    <property type="molecule type" value="Genomic_DNA"/>
</dbReference>
<sequence length="68" mass="7539">MDTSRSITVLSTYPERPAISQGGWRLNVLVRLNAPPLTRTRSERQPVAQMAPTTGRACGQRQSLRLSC</sequence>
<organism evidence="2 3">
    <name type="scientific">Synechococcus lacustris str. Tous</name>
    <dbReference type="NCBI Taxonomy" id="1910958"/>
    <lineage>
        <taxon>Bacteria</taxon>
        <taxon>Bacillati</taxon>
        <taxon>Cyanobacteriota</taxon>
        <taxon>Cyanophyceae</taxon>
        <taxon>Synechococcales</taxon>
        <taxon>Synechococcaceae</taxon>
        <taxon>Synechococcus</taxon>
    </lineage>
</organism>